<name>I7LVG7_TETTS</name>
<gene>
    <name evidence="4" type="ORF">TTHERM_00343960</name>
</gene>
<dbReference type="KEGG" id="tet:TTHERM_00343960"/>
<dbReference type="InterPro" id="IPR001223">
    <property type="entry name" value="Glyco_hydro18_cat"/>
</dbReference>
<evidence type="ECO:0000256" key="2">
    <source>
        <dbReference type="ARBA" id="ARBA00023295"/>
    </source>
</evidence>
<dbReference type="AlphaFoldDB" id="I7LVG7"/>
<dbReference type="InParanoid" id="I7LVG7"/>
<dbReference type="EMBL" id="GG662654">
    <property type="protein sequence ID" value="EAR98196.1"/>
    <property type="molecule type" value="Genomic_DNA"/>
</dbReference>
<evidence type="ECO:0000313" key="5">
    <source>
        <dbReference type="Proteomes" id="UP000009168"/>
    </source>
</evidence>
<dbReference type="HOGENOM" id="CLU_380604_0_0_1"/>
<keyword evidence="2" id="KW-0326">Glycosidase</keyword>
<dbReference type="GO" id="GO:0004553">
    <property type="term" value="F:hydrolase activity, hydrolyzing O-glycosyl compounds"/>
    <property type="evidence" value="ECO:0007669"/>
    <property type="project" value="InterPro"/>
</dbReference>
<protein>
    <submittedName>
        <fullName evidence="4">Chitinase-like protein cluster protein</fullName>
    </submittedName>
</protein>
<dbReference type="CDD" id="cd00598">
    <property type="entry name" value="GH18_chitinase-like"/>
    <property type="match status" value="1"/>
</dbReference>
<dbReference type="PROSITE" id="PS01095">
    <property type="entry name" value="GH18_1"/>
    <property type="match status" value="1"/>
</dbReference>
<dbReference type="OrthoDB" id="3012298at2759"/>
<keyword evidence="5" id="KW-1185">Reference proteome</keyword>
<dbReference type="InterPro" id="IPR017853">
    <property type="entry name" value="GH"/>
</dbReference>
<dbReference type="SUPFAM" id="SSF51445">
    <property type="entry name" value="(Trans)glycosidases"/>
    <property type="match status" value="2"/>
</dbReference>
<accession>I7LVG7</accession>
<dbReference type="InterPro" id="IPR001579">
    <property type="entry name" value="Glyco_hydro_18_chit_AS"/>
</dbReference>
<feature type="domain" description="GH18" evidence="3">
    <location>
        <begin position="10"/>
        <end position="308"/>
    </location>
</feature>
<reference evidence="5" key="1">
    <citation type="journal article" date="2006" name="PLoS Biol.">
        <title>Macronuclear genome sequence of the ciliate Tetrahymena thermophila, a model eukaryote.</title>
        <authorList>
            <person name="Eisen J.A."/>
            <person name="Coyne R.S."/>
            <person name="Wu M."/>
            <person name="Wu D."/>
            <person name="Thiagarajan M."/>
            <person name="Wortman J.R."/>
            <person name="Badger J.H."/>
            <person name="Ren Q."/>
            <person name="Amedeo P."/>
            <person name="Jones K.M."/>
            <person name="Tallon L.J."/>
            <person name="Delcher A.L."/>
            <person name="Salzberg S.L."/>
            <person name="Silva J.C."/>
            <person name="Haas B.J."/>
            <person name="Majoros W.H."/>
            <person name="Farzad M."/>
            <person name="Carlton J.M."/>
            <person name="Smith R.K. Jr."/>
            <person name="Garg J."/>
            <person name="Pearlman R.E."/>
            <person name="Karrer K.M."/>
            <person name="Sun L."/>
            <person name="Manning G."/>
            <person name="Elde N.C."/>
            <person name="Turkewitz A.P."/>
            <person name="Asai D.J."/>
            <person name="Wilkes D.E."/>
            <person name="Wang Y."/>
            <person name="Cai H."/>
            <person name="Collins K."/>
            <person name="Stewart B.A."/>
            <person name="Lee S.R."/>
            <person name="Wilamowska K."/>
            <person name="Weinberg Z."/>
            <person name="Ruzzo W.L."/>
            <person name="Wloga D."/>
            <person name="Gaertig J."/>
            <person name="Frankel J."/>
            <person name="Tsao C.-C."/>
            <person name="Gorovsky M.A."/>
            <person name="Keeling P.J."/>
            <person name="Waller R.F."/>
            <person name="Patron N.J."/>
            <person name="Cherry J.M."/>
            <person name="Stover N.A."/>
            <person name="Krieger C.J."/>
            <person name="del Toro C."/>
            <person name="Ryder H.F."/>
            <person name="Williamson S.C."/>
            <person name="Barbeau R.A."/>
            <person name="Hamilton E.P."/>
            <person name="Orias E."/>
        </authorList>
    </citation>
    <scope>NUCLEOTIDE SEQUENCE [LARGE SCALE GENOMIC DNA]</scope>
    <source>
        <strain evidence="5">SB210</strain>
    </source>
</reference>
<dbReference type="Gene3D" id="3.20.20.80">
    <property type="entry name" value="Glycosidases"/>
    <property type="match status" value="2"/>
</dbReference>
<sequence length="664" mass="76548">MDQQTIHKNKRSIAYINSVNKWWGADIIYDSFGLNSNYDIIILSFWLSQQGAFDAVKLYETIYQNLGTEQFGCSNSEVQKNILDLFHQKQKKLFIAAFGGTDFPTSQNPLDVANKLSDWIKSNPYIDGVDIDYEDNEAILNGTGVQWLIAFQQQIRFRLGNKYIITHAPQAPYFSKQYYQGGGYYNLHKQVGNSIDWYNIQFYNQGDSNTYDSFEKLFVCSGPPFLETSYREIIQINQIPIEKLVLGKPATKQDVYNTGYVNPYDLGKIIRYAEINLQFQVPAFFIWQLKSDSQGIFINSFFEGYNNIIKNDSQNSIQQYNTNNQDRSYQQQIYQNLTNPNSNKNIIALQTNQFNNQSNLCKLNNQTVFCDLHTQNKILSKIAYISQMKSWWGPTVIDSFGGNSLYDILIMNVWVSSGQGLDVLHAYQNIYNYLGTNQFGSNNQQVQQYLKQIFSKNSKKLLIRLFGSSEFPTSKNPSTVALSLVQYLNFLPFIDGVCIDYEDEHGIGTGKGATWLIDFTKTLKQNLTNRNLIIIYEAQASYFSRQSYPQGGYWLINSQIGNLIDFYDIQFKIQEMLNDHQCGQLNQLSIYKEIIQDCKIPQNKIIFKSNSQSAGQINPVQLGNQFKKTQKEQQQQIIFGYSVNQYQNDSSCPFLTQFLIGYNQ</sequence>
<dbReference type="GO" id="GO:0005975">
    <property type="term" value="P:carbohydrate metabolic process"/>
    <property type="evidence" value="ECO:0007669"/>
    <property type="project" value="InterPro"/>
</dbReference>
<evidence type="ECO:0000256" key="1">
    <source>
        <dbReference type="ARBA" id="ARBA00022801"/>
    </source>
</evidence>
<organism evidence="4 5">
    <name type="scientific">Tetrahymena thermophila (strain SB210)</name>
    <dbReference type="NCBI Taxonomy" id="312017"/>
    <lineage>
        <taxon>Eukaryota</taxon>
        <taxon>Sar</taxon>
        <taxon>Alveolata</taxon>
        <taxon>Ciliophora</taxon>
        <taxon>Intramacronucleata</taxon>
        <taxon>Oligohymenophorea</taxon>
        <taxon>Hymenostomatida</taxon>
        <taxon>Tetrahymenina</taxon>
        <taxon>Tetrahymenidae</taxon>
        <taxon>Tetrahymena</taxon>
    </lineage>
</organism>
<dbReference type="Proteomes" id="UP000009168">
    <property type="component" value="Unassembled WGS sequence"/>
</dbReference>
<dbReference type="PROSITE" id="PS51910">
    <property type="entry name" value="GH18_2"/>
    <property type="match status" value="1"/>
</dbReference>
<evidence type="ECO:0000313" key="4">
    <source>
        <dbReference type="EMBL" id="EAR98196.1"/>
    </source>
</evidence>
<evidence type="ECO:0000259" key="3">
    <source>
        <dbReference type="PROSITE" id="PS51910"/>
    </source>
</evidence>
<dbReference type="RefSeq" id="XP_001018441.1">
    <property type="nucleotide sequence ID" value="XM_001018441.2"/>
</dbReference>
<keyword evidence="1" id="KW-0378">Hydrolase</keyword>
<proteinExistence type="predicted"/>
<dbReference type="eggNOG" id="ENOG502S1JC">
    <property type="taxonomic scope" value="Eukaryota"/>
</dbReference>
<dbReference type="GeneID" id="7842065"/>